<organism evidence="1 2">
    <name type="scientific">Galerina marginata (strain CBS 339.88)</name>
    <dbReference type="NCBI Taxonomy" id="685588"/>
    <lineage>
        <taxon>Eukaryota</taxon>
        <taxon>Fungi</taxon>
        <taxon>Dikarya</taxon>
        <taxon>Basidiomycota</taxon>
        <taxon>Agaricomycotina</taxon>
        <taxon>Agaricomycetes</taxon>
        <taxon>Agaricomycetidae</taxon>
        <taxon>Agaricales</taxon>
        <taxon>Agaricineae</taxon>
        <taxon>Strophariaceae</taxon>
        <taxon>Galerina</taxon>
    </lineage>
</organism>
<name>A0A067SJC6_GALM3</name>
<reference evidence="2" key="1">
    <citation type="journal article" date="2014" name="Proc. Natl. Acad. Sci. U.S.A.">
        <title>Extensive sampling of basidiomycete genomes demonstrates inadequacy of the white-rot/brown-rot paradigm for wood decay fungi.</title>
        <authorList>
            <person name="Riley R."/>
            <person name="Salamov A.A."/>
            <person name="Brown D.W."/>
            <person name="Nagy L.G."/>
            <person name="Floudas D."/>
            <person name="Held B.W."/>
            <person name="Levasseur A."/>
            <person name="Lombard V."/>
            <person name="Morin E."/>
            <person name="Otillar R."/>
            <person name="Lindquist E.A."/>
            <person name="Sun H."/>
            <person name="LaButti K.M."/>
            <person name="Schmutz J."/>
            <person name="Jabbour D."/>
            <person name="Luo H."/>
            <person name="Baker S.E."/>
            <person name="Pisabarro A.G."/>
            <person name="Walton J.D."/>
            <person name="Blanchette R.A."/>
            <person name="Henrissat B."/>
            <person name="Martin F."/>
            <person name="Cullen D."/>
            <person name="Hibbett D.S."/>
            <person name="Grigoriev I.V."/>
        </authorList>
    </citation>
    <scope>NUCLEOTIDE SEQUENCE [LARGE SCALE GENOMIC DNA]</scope>
    <source>
        <strain evidence="2">CBS 339.88</strain>
    </source>
</reference>
<keyword evidence="2" id="KW-1185">Reference proteome</keyword>
<dbReference type="Proteomes" id="UP000027222">
    <property type="component" value="Unassembled WGS sequence"/>
</dbReference>
<accession>A0A067SJC6</accession>
<gene>
    <name evidence="1" type="ORF">GALMADRAFT_254954</name>
</gene>
<dbReference type="AlphaFoldDB" id="A0A067SJC6"/>
<proteinExistence type="predicted"/>
<dbReference type="HOGENOM" id="CLU_194713_0_0_1"/>
<evidence type="ECO:0000313" key="1">
    <source>
        <dbReference type="EMBL" id="KDR70122.1"/>
    </source>
</evidence>
<protein>
    <submittedName>
        <fullName evidence="1">Uncharacterized protein</fullName>
    </submittedName>
</protein>
<sequence length="82" mass="9071">MYSPDADVTNEEMFGGVSVREVPMVKSRPFMFLDSGESSIAAPMLIRQALVRWGRTSMPLHAQLESRIPSGMDKTLRGGLDD</sequence>
<evidence type="ECO:0000313" key="2">
    <source>
        <dbReference type="Proteomes" id="UP000027222"/>
    </source>
</evidence>
<dbReference type="EMBL" id="KL142398">
    <property type="protein sequence ID" value="KDR70122.1"/>
    <property type="molecule type" value="Genomic_DNA"/>
</dbReference>